<proteinExistence type="predicted"/>
<keyword evidence="1" id="KW-0472">Membrane</keyword>
<organism evidence="3">
    <name type="scientific">Harpegnathos saltator</name>
    <name type="common">Jerdon's jumping ant</name>
    <dbReference type="NCBI Taxonomy" id="610380"/>
    <lineage>
        <taxon>Eukaryota</taxon>
        <taxon>Metazoa</taxon>
        <taxon>Ecdysozoa</taxon>
        <taxon>Arthropoda</taxon>
        <taxon>Hexapoda</taxon>
        <taxon>Insecta</taxon>
        <taxon>Pterygota</taxon>
        <taxon>Neoptera</taxon>
        <taxon>Endopterygota</taxon>
        <taxon>Hymenoptera</taxon>
        <taxon>Apocrita</taxon>
        <taxon>Aculeata</taxon>
        <taxon>Formicoidea</taxon>
        <taxon>Formicidae</taxon>
        <taxon>Ponerinae</taxon>
        <taxon>Ponerini</taxon>
        <taxon>Harpegnathos</taxon>
    </lineage>
</organism>
<accession>E2B4H3</accession>
<dbReference type="OrthoDB" id="5980076at2759"/>
<evidence type="ECO:0000313" key="3">
    <source>
        <dbReference type="Proteomes" id="UP000008237"/>
    </source>
</evidence>
<name>E2B4H3_HARSA</name>
<sequence>MDGAATGIVGGGPVEDLGSLERWWNNPAIAAWSFVLFGCFLLNATLLLAFLVRPGLRTISNSAFLPQHKVTQVCTVEEQNQRLCVELMADNYLQDMINF</sequence>
<evidence type="ECO:0000313" key="2">
    <source>
        <dbReference type="EMBL" id="EFN89409.1"/>
    </source>
</evidence>
<dbReference type="AlphaFoldDB" id="E2B4H3"/>
<dbReference type="Proteomes" id="UP000008237">
    <property type="component" value="Unassembled WGS sequence"/>
</dbReference>
<evidence type="ECO:0000256" key="1">
    <source>
        <dbReference type="SAM" id="Phobius"/>
    </source>
</evidence>
<dbReference type="InParanoid" id="E2B4H3"/>
<protein>
    <submittedName>
        <fullName evidence="2">Uncharacterized protein</fullName>
    </submittedName>
</protein>
<keyword evidence="1" id="KW-1133">Transmembrane helix</keyword>
<reference evidence="2 3" key="1">
    <citation type="journal article" date="2010" name="Science">
        <title>Genomic comparison of the ants Camponotus floridanus and Harpegnathos saltator.</title>
        <authorList>
            <person name="Bonasio R."/>
            <person name="Zhang G."/>
            <person name="Ye C."/>
            <person name="Mutti N.S."/>
            <person name="Fang X."/>
            <person name="Qin N."/>
            <person name="Donahue G."/>
            <person name="Yang P."/>
            <person name="Li Q."/>
            <person name="Li C."/>
            <person name="Zhang P."/>
            <person name="Huang Z."/>
            <person name="Berger S.L."/>
            <person name="Reinberg D."/>
            <person name="Wang J."/>
            <person name="Liebig J."/>
        </authorList>
    </citation>
    <scope>NUCLEOTIDE SEQUENCE [LARGE SCALE GENOMIC DNA]</scope>
    <source>
        <strain evidence="2 3">R22 G/1</strain>
    </source>
</reference>
<keyword evidence="1" id="KW-0812">Transmembrane</keyword>
<keyword evidence="3" id="KW-1185">Reference proteome</keyword>
<feature type="transmembrane region" description="Helical" evidence="1">
    <location>
        <begin position="29"/>
        <end position="52"/>
    </location>
</feature>
<dbReference type="EMBL" id="GL445560">
    <property type="protein sequence ID" value="EFN89409.1"/>
    <property type="molecule type" value="Genomic_DNA"/>
</dbReference>
<gene>
    <name evidence="2" type="ORF">EAI_12479</name>
</gene>